<evidence type="ECO:0000313" key="2">
    <source>
        <dbReference type="EMBL" id="KAF2398756.1"/>
    </source>
</evidence>
<dbReference type="AlphaFoldDB" id="A0A6G1HSB5"/>
<reference evidence="2" key="1">
    <citation type="journal article" date="2020" name="Stud. Mycol.">
        <title>101 Dothideomycetes genomes: a test case for predicting lifestyles and emergence of pathogens.</title>
        <authorList>
            <person name="Haridas S."/>
            <person name="Albert R."/>
            <person name="Binder M."/>
            <person name="Bloem J."/>
            <person name="Labutti K."/>
            <person name="Salamov A."/>
            <person name="Andreopoulos B."/>
            <person name="Baker S."/>
            <person name="Barry K."/>
            <person name="Bills G."/>
            <person name="Bluhm B."/>
            <person name="Cannon C."/>
            <person name="Castanera R."/>
            <person name="Culley D."/>
            <person name="Daum C."/>
            <person name="Ezra D."/>
            <person name="Gonzalez J."/>
            <person name="Henrissat B."/>
            <person name="Kuo A."/>
            <person name="Liang C."/>
            <person name="Lipzen A."/>
            <person name="Lutzoni F."/>
            <person name="Magnuson J."/>
            <person name="Mondo S."/>
            <person name="Nolan M."/>
            <person name="Ohm R."/>
            <person name="Pangilinan J."/>
            <person name="Park H.-J."/>
            <person name="Ramirez L."/>
            <person name="Alfaro M."/>
            <person name="Sun H."/>
            <person name="Tritt A."/>
            <person name="Yoshinaga Y."/>
            <person name="Zwiers L.-H."/>
            <person name="Turgeon B."/>
            <person name="Goodwin S."/>
            <person name="Spatafora J."/>
            <person name="Crous P."/>
            <person name="Grigoriev I."/>
        </authorList>
    </citation>
    <scope>NUCLEOTIDE SEQUENCE</scope>
    <source>
        <strain evidence="2">CBS 262.69</strain>
    </source>
</reference>
<name>A0A6G1HSB5_9PEZI</name>
<proteinExistence type="predicted"/>
<feature type="compositionally biased region" description="Acidic residues" evidence="1">
    <location>
        <begin position="855"/>
        <end position="875"/>
    </location>
</feature>
<dbReference type="EMBL" id="ML996699">
    <property type="protein sequence ID" value="KAF2398756.1"/>
    <property type="molecule type" value="Genomic_DNA"/>
</dbReference>
<gene>
    <name evidence="2" type="ORF">EJ06DRAFT_479549</name>
</gene>
<feature type="compositionally biased region" description="Acidic residues" evidence="1">
    <location>
        <begin position="432"/>
        <end position="443"/>
    </location>
</feature>
<protein>
    <recommendedName>
        <fullName evidence="4">F-box domain-containing protein</fullName>
    </recommendedName>
</protein>
<organism evidence="2 3">
    <name type="scientific">Trichodelitschia bisporula</name>
    <dbReference type="NCBI Taxonomy" id="703511"/>
    <lineage>
        <taxon>Eukaryota</taxon>
        <taxon>Fungi</taxon>
        <taxon>Dikarya</taxon>
        <taxon>Ascomycota</taxon>
        <taxon>Pezizomycotina</taxon>
        <taxon>Dothideomycetes</taxon>
        <taxon>Dothideomycetes incertae sedis</taxon>
        <taxon>Phaeotrichales</taxon>
        <taxon>Phaeotrichaceae</taxon>
        <taxon>Trichodelitschia</taxon>
    </lineage>
</organism>
<keyword evidence="3" id="KW-1185">Reference proteome</keyword>
<evidence type="ECO:0008006" key="4">
    <source>
        <dbReference type="Google" id="ProtNLM"/>
    </source>
</evidence>
<sequence length="889" mass="97602">MPEPPHAVVHRVSDADLSSSDECDDEVLADAAGPRLSPFEQVVTTCPPILESLLAFLPTQSILQLYHTSRHLRRFMGEYPLAWKSLSFRLPQPAVTLGSPHSDDSRERQSKQYALDALLIRVVMPMASRLKSLDLCNTAVSGVALVSRVLQPRVSTLEHLSVRGCKNVSIKYHIVPFLQLQNPANAHWLGKSDLALKSLYTYRCRHHRRRPYLPSSLVRRDSDSEPTHELIEICHQLGIWTDTAWCPTPGARCFRRKDYHSNRAAAGTTEVWVPFDRLWRSGNRIGGPNSENGSSGSSSTRPSGRLWEDADVGHEGEPLGAEDGPVGEGKYVPAHLRKSHRTFVEDVRCDGCNETILERCETCSIKMHCMGCRKTLCASCAFNRPIPSKRAKTRHSSGGAHGYAHRQGDRAGKFWWAAGATRSPNLMSEPQPGEDTDDSEEGGEAAQSAQPPPPPKLNMHWCCLEPIFSGGGGVAFLGPNISGEGSDRIRAVPLPRQRQYEDADFMNLLLAPNMKNTMLYEEIIGGNIDILPYLQQDSLDLQAQTCPRSLCQDCYRSFRWKVNCRKCKKPLCKEHDFRALKLRRCGFRELFTEREYVRSAPARLAAAASVHPRALELANLQIPDFRPPSAAPGDEDDSASTASLSDSAPLLATSLALPRAAPAPPSFSIPELPRRGLVAGTGARARSLSCSGLKRDEAARAGGFLEEQRRKMLLPGYGAHPVQWVGCGSYFCQATRPVGDVRARCAAEMRECGGCRVLVCEGCVKLNPSCPCQVCVGSFHCPACAKKPEIRARCVREEDLRMQEAKREGEKFARKKEADARVVADEVALSVQEFFEGAVWGAAGMVSAVIAAEEAAEDATEEAEWEDVDEGEEGGVAEGEGVVGEEMVG</sequence>
<evidence type="ECO:0000256" key="1">
    <source>
        <dbReference type="SAM" id="MobiDB-lite"/>
    </source>
</evidence>
<feature type="region of interest" description="Disordered" evidence="1">
    <location>
        <begin position="284"/>
        <end position="331"/>
    </location>
</feature>
<feature type="region of interest" description="Disordered" evidence="1">
    <location>
        <begin position="421"/>
        <end position="453"/>
    </location>
</feature>
<evidence type="ECO:0000313" key="3">
    <source>
        <dbReference type="Proteomes" id="UP000799640"/>
    </source>
</evidence>
<dbReference type="Proteomes" id="UP000799640">
    <property type="component" value="Unassembled WGS sequence"/>
</dbReference>
<feature type="compositionally biased region" description="Basic and acidic residues" evidence="1">
    <location>
        <begin position="306"/>
        <end position="317"/>
    </location>
</feature>
<feature type="region of interest" description="Disordered" evidence="1">
    <location>
        <begin position="855"/>
        <end position="889"/>
    </location>
</feature>
<feature type="compositionally biased region" description="Low complexity" evidence="1">
    <location>
        <begin position="286"/>
        <end position="305"/>
    </location>
</feature>
<dbReference type="OrthoDB" id="3903581at2759"/>
<accession>A0A6G1HSB5</accession>